<evidence type="ECO:0000313" key="5">
    <source>
        <dbReference type="EMBL" id="TDR87065.1"/>
    </source>
</evidence>
<protein>
    <submittedName>
        <fullName evidence="5">AraC-like DNA-binding protein</fullName>
    </submittedName>
</protein>
<reference evidence="5 6" key="1">
    <citation type="submission" date="2019-03" db="EMBL/GenBank/DDBJ databases">
        <title>Genomic Encyclopedia of Type Strains, Phase IV (KMG-IV): sequencing the most valuable type-strain genomes for metagenomic binning, comparative biology and taxonomic classification.</title>
        <authorList>
            <person name="Goeker M."/>
        </authorList>
    </citation>
    <scope>NUCLEOTIDE SEQUENCE [LARGE SCALE GENOMIC DNA]</scope>
    <source>
        <strain evidence="5 6">DSM 25903</strain>
    </source>
</reference>
<dbReference type="GO" id="GO:0043565">
    <property type="term" value="F:sequence-specific DNA binding"/>
    <property type="evidence" value="ECO:0007669"/>
    <property type="project" value="InterPro"/>
</dbReference>
<keyword evidence="6" id="KW-1185">Reference proteome</keyword>
<feature type="domain" description="HTH araC/xylS-type" evidence="4">
    <location>
        <begin position="237"/>
        <end position="334"/>
    </location>
</feature>
<organism evidence="5 6">
    <name type="scientific">Enterovirga rhinocerotis</name>
    <dbReference type="NCBI Taxonomy" id="1339210"/>
    <lineage>
        <taxon>Bacteria</taxon>
        <taxon>Pseudomonadati</taxon>
        <taxon>Pseudomonadota</taxon>
        <taxon>Alphaproteobacteria</taxon>
        <taxon>Hyphomicrobiales</taxon>
        <taxon>Methylobacteriaceae</taxon>
        <taxon>Enterovirga</taxon>
    </lineage>
</organism>
<evidence type="ECO:0000313" key="6">
    <source>
        <dbReference type="Proteomes" id="UP000295122"/>
    </source>
</evidence>
<dbReference type="OrthoDB" id="6670788at2"/>
<dbReference type="Pfam" id="PF12833">
    <property type="entry name" value="HTH_18"/>
    <property type="match status" value="1"/>
</dbReference>
<proteinExistence type="predicted"/>
<evidence type="ECO:0000259" key="4">
    <source>
        <dbReference type="PROSITE" id="PS01124"/>
    </source>
</evidence>
<dbReference type="PANTHER" id="PTHR47893:SF1">
    <property type="entry name" value="REGULATORY PROTEIN PCHR"/>
    <property type="match status" value="1"/>
</dbReference>
<keyword evidence="1" id="KW-0805">Transcription regulation</keyword>
<keyword evidence="5" id="KW-0238">DNA-binding</keyword>
<dbReference type="PANTHER" id="PTHR47893">
    <property type="entry name" value="REGULATORY PROTEIN PCHR"/>
    <property type="match status" value="1"/>
</dbReference>
<accession>A0A4R7BRI5</accession>
<dbReference type="PROSITE" id="PS01124">
    <property type="entry name" value="HTH_ARAC_FAMILY_2"/>
    <property type="match status" value="1"/>
</dbReference>
<dbReference type="Proteomes" id="UP000295122">
    <property type="component" value="Unassembled WGS sequence"/>
</dbReference>
<evidence type="ECO:0000256" key="3">
    <source>
        <dbReference type="SAM" id="MobiDB-lite"/>
    </source>
</evidence>
<name>A0A4R7BRI5_9HYPH</name>
<dbReference type="SUPFAM" id="SSF46689">
    <property type="entry name" value="Homeodomain-like"/>
    <property type="match status" value="2"/>
</dbReference>
<evidence type="ECO:0000256" key="1">
    <source>
        <dbReference type="ARBA" id="ARBA00023015"/>
    </source>
</evidence>
<dbReference type="InterPro" id="IPR053142">
    <property type="entry name" value="PchR_regulatory_protein"/>
</dbReference>
<dbReference type="Gene3D" id="1.10.10.60">
    <property type="entry name" value="Homeodomain-like"/>
    <property type="match status" value="1"/>
</dbReference>
<dbReference type="GO" id="GO:0003700">
    <property type="term" value="F:DNA-binding transcription factor activity"/>
    <property type="evidence" value="ECO:0007669"/>
    <property type="project" value="InterPro"/>
</dbReference>
<dbReference type="SMART" id="SM00342">
    <property type="entry name" value="HTH_ARAC"/>
    <property type="match status" value="1"/>
</dbReference>
<comment type="caution">
    <text evidence="5">The sequence shown here is derived from an EMBL/GenBank/DDBJ whole genome shotgun (WGS) entry which is preliminary data.</text>
</comment>
<gene>
    <name evidence="5" type="ORF">EV668_4144</name>
</gene>
<dbReference type="InterPro" id="IPR009057">
    <property type="entry name" value="Homeodomain-like_sf"/>
</dbReference>
<feature type="region of interest" description="Disordered" evidence="3">
    <location>
        <begin position="327"/>
        <end position="351"/>
    </location>
</feature>
<keyword evidence="2" id="KW-0804">Transcription</keyword>
<dbReference type="EMBL" id="SNZR01000016">
    <property type="protein sequence ID" value="TDR87065.1"/>
    <property type="molecule type" value="Genomic_DNA"/>
</dbReference>
<dbReference type="RefSeq" id="WP_133773660.1">
    <property type="nucleotide sequence ID" value="NZ_SNZR01000016.1"/>
</dbReference>
<sequence>MASAPTITPDSREGLAPIPFSFLTSSAAYRSGEYTVAPILDDQEPVLAGRFRHLSLRDGLVLHVTETEDLHDLHTSALQRPGLGFYLFLEDTDGLDVSIGGRTLPIGRHRRPDAAPLGLLMSWQRPARFVRRARRGTRVHKAMVSVSPDWLDQTFGRGSPVLPVGASEHLAISRWFPSHRLCALVGDLLKTDPRGTPPVARLRDESIALDLIGEALATLEPPSAGNRLARTDAMRLGRARDVIEAALSEDLSVAAIGDRLGLGAGSLQRLFRSGYGCSVYEYVRGRRLDAARARLEQGETVASAAKLAGYGSAANFATAFRRRFGLTPRQARAGNGPANLDGESARPAAPS</sequence>
<dbReference type="AlphaFoldDB" id="A0A4R7BRI5"/>
<evidence type="ECO:0000256" key="2">
    <source>
        <dbReference type="ARBA" id="ARBA00023163"/>
    </source>
</evidence>
<dbReference type="InterPro" id="IPR018060">
    <property type="entry name" value="HTH_AraC"/>
</dbReference>